<evidence type="ECO:0008006" key="4">
    <source>
        <dbReference type="Google" id="ProtNLM"/>
    </source>
</evidence>
<sequence>MNAAPGHVMLIPDILFLVFEHLPLRRLCHYRLVCREWDLIYRTIRDSTLTWSNTGSDTTTTLASNSDSEINPAAPPSLTDVSRVTTLQCDFVQVLGDRETQNKLDNATKVFLENFSDRCRRGKLDGWREWILTGWFNPFVVVVPHASVMPWTLERLSMTTSRPVAVDVLSILFRLPQLVSFELRWSNLGVAGMIESQYIHFPISNLEAGSTLEQVRGLEGTYPDVDRIRLERLKMNGFRLTPMELYQIAQRAPNLEFIQLTQGLKGNWANCNLANELGQLCPRLRHVHITGDSGTDDADPVYRPVLRLMANLPTTVESVGLRHADVYRGAEDSDSLLKMDTMDALDNHGRHWKSLYLSQYYETSRVTNHLFHHLAKFERLESFYAPFATEFDISSLDPSHLSRAFDLITTSTTTTATVTASSTTATTTASSSSSSPSMLSGPLVFPKLRALELAFTNSARGASHFGIHTMAKSVNAILKTIVKTMPNLEHLHLRLGSRLFIDSHVKLRRLGQLRNLKTLIVVARMDDDLWDRKTLEWLRRPSNSVSSLAFSSSSSSTSSNPSTTSASTTGSPGSLGKKIFSSGKSSPPLLQRSPKASESSSSRPGNNHHDSNTTSNGISSSSRPFRSNKDTQQYLPHLERLELIRTGNQTSPGSDAPMDPRSHMFFQAAKDYLAEIRPEVRTVVRHKYSREIGRMIFHSEHDDTFVLRQF</sequence>
<dbReference type="AlphaFoldDB" id="A0A9P6UCJ4"/>
<dbReference type="Gene3D" id="3.80.10.10">
    <property type="entry name" value="Ribonuclease Inhibitor"/>
    <property type="match status" value="1"/>
</dbReference>
<feature type="compositionally biased region" description="Low complexity" evidence="1">
    <location>
        <begin position="612"/>
        <end position="622"/>
    </location>
</feature>
<accession>A0A9P6UCJ4</accession>
<dbReference type="SUPFAM" id="SSF52047">
    <property type="entry name" value="RNI-like"/>
    <property type="match status" value="1"/>
</dbReference>
<evidence type="ECO:0000313" key="3">
    <source>
        <dbReference type="Proteomes" id="UP000807716"/>
    </source>
</evidence>
<dbReference type="EMBL" id="JAAAJB010000022">
    <property type="protein sequence ID" value="KAG0269570.1"/>
    <property type="molecule type" value="Genomic_DNA"/>
</dbReference>
<dbReference type="InterPro" id="IPR032675">
    <property type="entry name" value="LRR_dom_sf"/>
</dbReference>
<dbReference type="InterPro" id="IPR036047">
    <property type="entry name" value="F-box-like_dom_sf"/>
</dbReference>
<dbReference type="Proteomes" id="UP000807716">
    <property type="component" value="Unassembled WGS sequence"/>
</dbReference>
<reference evidence="2" key="1">
    <citation type="journal article" date="2020" name="Fungal Divers.">
        <title>Resolving the Mortierellaceae phylogeny through synthesis of multi-gene phylogenetics and phylogenomics.</title>
        <authorList>
            <person name="Vandepol N."/>
            <person name="Liber J."/>
            <person name="Desiro A."/>
            <person name="Na H."/>
            <person name="Kennedy M."/>
            <person name="Barry K."/>
            <person name="Grigoriev I.V."/>
            <person name="Miller A.N."/>
            <person name="O'Donnell K."/>
            <person name="Stajich J.E."/>
            <person name="Bonito G."/>
        </authorList>
    </citation>
    <scope>NUCLEOTIDE SEQUENCE</scope>
    <source>
        <strain evidence="2">BC1065</strain>
    </source>
</reference>
<name>A0A9P6UCJ4_9FUNG</name>
<protein>
    <recommendedName>
        <fullName evidence="4">F-box domain-containing protein</fullName>
    </recommendedName>
</protein>
<dbReference type="OrthoDB" id="10394809at2759"/>
<feature type="region of interest" description="Disordered" evidence="1">
    <location>
        <begin position="546"/>
        <end position="629"/>
    </location>
</feature>
<proteinExistence type="predicted"/>
<comment type="caution">
    <text evidence="2">The sequence shown here is derived from an EMBL/GenBank/DDBJ whole genome shotgun (WGS) entry which is preliminary data.</text>
</comment>
<evidence type="ECO:0000313" key="2">
    <source>
        <dbReference type="EMBL" id="KAG0269570.1"/>
    </source>
</evidence>
<keyword evidence="3" id="KW-1185">Reference proteome</keyword>
<gene>
    <name evidence="2" type="ORF">DFQ27_003033</name>
</gene>
<dbReference type="SUPFAM" id="SSF81383">
    <property type="entry name" value="F-box domain"/>
    <property type="match status" value="1"/>
</dbReference>
<organism evidence="2 3">
    <name type="scientific">Actinomortierella ambigua</name>
    <dbReference type="NCBI Taxonomy" id="1343610"/>
    <lineage>
        <taxon>Eukaryota</taxon>
        <taxon>Fungi</taxon>
        <taxon>Fungi incertae sedis</taxon>
        <taxon>Mucoromycota</taxon>
        <taxon>Mortierellomycotina</taxon>
        <taxon>Mortierellomycetes</taxon>
        <taxon>Mortierellales</taxon>
        <taxon>Mortierellaceae</taxon>
        <taxon>Actinomortierella</taxon>
    </lineage>
</organism>
<feature type="compositionally biased region" description="Low complexity" evidence="1">
    <location>
        <begin position="546"/>
        <end position="575"/>
    </location>
</feature>
<evidence type="ECO:0000256" key="1">
    <source>
        <dbReference type="SAM" id="MobiDB-lite"/>
    </source>
</evidence>